<accession>A0A1V3X181</accession>
<sequence>MRPPPAGTYEFIECPIWAGGAGAVGPPAGNSGNVGVNGVGGLLFGSSG</sequence>
<evidence type="ECO:0000313" key="2">
    <source>
        <dbReference type="Proteomes" id="UP000188532"/>
    </source>
</evidence>
<comment type="caution">
    <text evidence="1">The sequence shown here is derived from an EMBL/GenBank/DDBJ whole genome shotgun (WGS) entry which is preliminary data.</text>
</comment>
<dbReference type="AlphaFoldDB" id="A0A1V3X181"/>
<evidence type="ECO:0000313" key="1">
    <source>
        <dbReference type="EMBL" id="OOK72939.1"/>
    </source>
</evidence>
<protein>
    <submittedName>
        <fullName evidence="1">Uncharacterized protein</fullName>
    </submittedName>
</protein>
<gene>
    <name evidence="1" type="ORF">BZL29_5306</name>
</gene>
<proteinExistence type="predicted"/>
<name>A0A1V3X181_MYCKA</name>
<reference evidence="1 2" key="1">
    <citation type="submission" date="2017-02" db="EMBL/GenBank/DDBJ databases">
        <title>Complete genome sequences of Mycobacterium kansasii strains isolated from rhesus macaques.</title>
        <authorList>
            <person name="Panda A."/>
            <person name="Nagaraj S."/>
            <person name="Zhao X."/>
            <person name="Tettelin H."/>
            <person name="Detolla L.J."/>
        </authorList>
    </citation>
    <scope>NUCLEOTIDE SEQUENCE [LARGE SCALE GENOMIC DNA]</scope>
    <source>
        <strain evidence="1 2">11-3469</strain>
    </source>
</reference>
<dbReference type="Proteomes" id="UP000188532">
    <property type="component" value="Unassembled WGS sequence"/>
</dbReference>
<organism evidence="1 2">
    <name type="scientific">Mycobacterium kansasii</name>
    <dbReference type="NCBI Taxonomy" id="1768"/>
    <lineage>
        <taxon>Bacteria</taxon>
        <taxon>Bacillati</taxon>
        <taxon>Actinomycetota</taxon>
        <taxon>Actinomycetes</taxon>
        <taxon>Mycobacteriales</taxon>
        <taxon>Mycobacteriaceae</taxon>
        <taxon>Mycobacterium</taxon>
    </lineage>
</organism>
<dbReference type="EMBL" id="MVBN01000005">
    <property type="protein sequence ID" value="OOK72939.1"/>
    <property type="molecule type" value="Genomic_DNA"/>
</dbReference>